<accession>A0ABC8SPV3</accession>
<organism evidence="1 2">
    <name type="scientific">Ilex paraguariensis</name>
    <name type="common">yerba mate</name>
    <dbReference type="NCBI Taxonomy" id="185542"/>
    <lineage>
        <taxon>Eukaryota</taxon>
        <taxon>Viridiplantae</taxon>
        <taxon>Streptophyta</taxon>
        <taxon>Embryophyta</taxon>
        <taxon>Tracheophyta</taxon>
        <taxon>Spermatophyta</taxon>
        <taxon>Magnoliopsida</taxon>
        <taxon>eudicotyledons</taxon>
        <taxon>Gunneridae</taxon>
        <taxon>Pentapetalae</taxon>
        <taxon>asterids</taxon>
        <taxon>campanulids</taxon>
        <taxon>Aquifoliales</taxon>
        <taxon>Aquifoliaceae</taxon>
        <taxon>Ilex</taxon>
    </lineage>
</organism>
<dbReference type="PANTHER" id="PTHR33385">
    <property type="entry name" value="PROTEIN XRI1"/>
    <property type="match status" value="1"/>
</dbReference>
<evidence type="ECO:0000313" key="2">
    <source>
        <dbReference type="Proteomes" id="UP001642360"/>
    </source>
</evidence>
<proteinExistence type="predicted"/>
<dbReference type="PANTHER" id="PTHR33385:SF4">
    <property type="entry name" value="PROTEIN XRI1"/>
    <property type="match status" value="1"/>
</dbReference>
<sequence>MHVSPDDMIQSGASDVQIDITEFSNATPEYEASMVRQRPARTRRNVVFKGRKSYMQTPTKLASSVVYPFAFIKPCGVHGDYSKGHKQANTYTSTFKFNRN</sequence>
<dbReference type="EMBL" id="CAUOFW020003315">
    <property type="protein sequence ID" value="CAK9159184.1"/>
    <property type="molecule type" value="Genomic_DNA"/>
</dbReference>
<comment type="caution">
    <text evidence="1">The sequence shown here is derived from an EMBL/GenBank/DDBJ whole genome shotgun (WGS) entry which is preliminary data.</text>
</comment>
<dbReference type="Proteomes" id="UP001642360">
    <property type="component" value="Unassembled WGS sequence"/>
</dbReference>
<gene>
    <name evidence="1" type="ORF">ILEXP_LOCUS27879</name>
</gene>
<name>A0ABC8SPV3_9AQUA</name>
<dbReference type="AlphaFoldDB" id="A0ABC8SPV3"/>
<dbReference type="InterPro" id="IPR039933">
    <property type="entry name" value="XRI1"/>
</dbReference>
<reference evidence="1 2" key="1">
    <citation type="submission" date="2024-02" db="EMBL/GenBank/DDBJ databases">
        <authorList>
            <person name="Vignale AGUSTIN F."/>
            <person name="Sosa J E."/>
            <person name="Modenutti C."/>
        </authorList>
    </citation>
    <scope>NUCLEOTIDE SEQUENCE [LARGE SCALE GENOMIC DNA]</scope>
</reference>
<protein>
    <submittedName>
        <fullName evidence="1">Uncharacterized protein</fullName>
    </submittedName>
</protein>
<evidence type="ECO:0000313" key="1">
    <source>
        <dbReference type="EMBL" id="CAK9159184.1"/>
    </source>
</evidence>
<keyword evidence="2" id="KW-1185">Reference proteome</keyword>